<dbReference type="EMBL" id="ML994610">
    <property type="protein sequence ID" value="KAF2195321.1"/>
    <property type="molecule type" value="Genomic_DNA"/>
</dbReference>
<dbReference type="PANTHER" id="PTHR33048:SF129">
    <property type="entry name" value="INTEGRAL MEMBRANE PROTEIN-RELATED"/>
    <property type="match status" value="1"/>
</dbReference>
<evidence type="ECO:0000256" key="7">
    <source>
        <dbReference type="SAM" id="Phobius"/>
    </source>
</evidence>
<proteinExistence type="inferred from homology"/>
<dbReference type="GO" id="GO:0016020">
    <property type="term" value="C:membrane"/>
    <property type="evidence" value="ECO:0007669"/>
    <property type="project" value="UniProtKB-SubCell"/>
</dbReference>
<dbReference type="Proteomes" id="UP000800200">
    <property type="component" value="Unassembled WGS sequence"/>
</dbReference>
<feature type="transmembrane region" description="Helical" evidence="7">
    <location>
        <begin position="228"/>
        <end position="249"/>
    </location>
</feature>
<evidence type="ECO:0000259" key="8">
    <source>
        <dbReference type="Pfam" id="PF20684"/>
    </source>
</evidence>
<evidence type="ECO:0000256" key="5">
    <source>
        <dbReference type="ARBA" id="ARBA00038359"/>
    </source>
</evidence>
<keyword evidence="2 7" id="KW-0812">Transmembrane</keyword>
<evidence type="ECO:0000256" key="4">
    <source>
        <dbReference type="ARBA" id="ARBA00023136"/>
    </source>
</evidence>
<dbReference type="AlphaFoldDB" id="A0A6A6EVL8"/>
<feature type="compositionally biased region" description="Basic and acidic residues" evidence="6">
    <location>
        <begin position="390"/>
        <end position="407"/>
    </location>
</feature>
<dbReference type="InterPro" id="IPR052337">
    <property type="entry name" value="SAT4-like"/>
</dbReference>
<dbReference type="InterPro" id="IPR049326">
    <property type="entry name" value="Rhodopsin_dom_fungi"/>
</dbReference>
<evidence type="ECO:0000256" key="6">
    <source>
        <dbReference type="SAM" id="MobiDB-lite"/>
    </source>
</evidence>
<evidence type="ECO:0000256" key="3">
    <source>
        <dbReference type="ARBA" id="ARBA00022989"/>
    </source>
</evidence>
<keyword evidence="10" id="KW-1185">Reference proteome</keyword>
<accession>A0A6A6EVL8</accession>
<name>A0A6A6EVL8_9PEZI</name>
<gene>
    <name evidence="9" type="ORF">K469DRAFT_649142</name>
</gene>
<feature type="transmembrane region" description="Helical" evidence="7">
    <location>
        <begin position="144"/>
        <end position="175"/>
    </location>
</feature>
<evidence type="ECO:0000256" key="1">
    <source>
        <dbReference type="ARBA" id="ARBA00004141"/>
    </source>
</evidence>
<evidence type="ECO:0000256" key="2">
    <source>
        <dbReference type="ARBA" id="ARBA00022692"/>
    </source>
</evidence>
<keyword evidence="4 7" id="KW-0472">Membrane</keyword>
<dbReference type="PANTHER" id="PTHR33048">
    <property type="entry name" value="PTH11-LIKE INTEGRAL MEMBRANE PROTEIN (AFU_ORTHOLOGUE AFUA_5G11245)"/>
    <property type="match status" value="1"/>
</dbReference>
<feature type="transmembrane region" description="Helical" evidence="7">
    <location>
        <begin position="70"/>
        <end position="90"/>
    </location>
</feature>
<organism evidence="9 10">
    <name type="scientific">Zopfia rhizophila CBS 207.26</name>
    <dbReference type="NCBI Taxonomy" id="1314779"/>
    <lineage>
        <taxon>Eukaryota</taxon>
        <taxon>Fungi</taxon>
        <taxon>Dikarya</taxon>
        <taxon>Ascomycota</taxon>
        <taxon>Pezizomycotina</taxon>
        <taxon>Dothideomycetes</taxon>
        <taxon>Dothideomycetes incertae sedis</taxon>
        <taxon>Zopfiaceae</taxon>
        <taxon>Zopfia</taxon>
    </lineage>
</organism>
<feature type="transmembrane region" description="Helical" evidence="7">
    <location>
        <begin position="29"/>
        <end position="49"/>
    </location>
</feature>
<feature type="transmembrane region" description="Helical" evidence="7">
    <location>
        <begin position="110"/>
        <end position="132"/>
    </location>
</feature>
<comment type="similarity">
    <text evidence="5">Belongs to the SAT4 family.</text>
</comment>
<feature type="domain" description="Rhodopsin" evidence="8">
    <location>
        <begin position="48"/>
        <end position="294"/>
    </location>
</feature>
<keyword evidence="3 7" id="KW-1133">Transmembrane helix</keyword>
<dbReference type="OrthoDB" id="4525788at2759"/>
<comment type="subcellular location">
    <subcellularLocation>
        <location evidence="1">Membrane</location>
        <topology evidence="1">Multi-pass membrane protein</topology>
    </subcellularLocation>
</comment>
<evidence type="ECO:0000313" key="10">
    <source>
        <dbReference type="Proteomes" id="UP000800200"/>
    </source>
</evidence>
<protein>
    <recommendedName>
        <fullName evidence="8">Rhodopsin domain-containing protein</fullName>
    </recommendedName>
</protein>
<evidence type="ECO:0000313" key="9">
    <source>
        <dbReference type="EMBL" id="KAF2195321.1"/>
    </source>
</evidence>
<dbReference type="Pfam" id="PF20684">
    <property type="entry name" value="Fung_rhodopsin"/>
    <property type="match status" value="1"/>
</dbReference>
<feature type="region of interest" description="Disordered" evidence="6">
    <location>
        <begin position="381"/>
        <end position="407"/>
    </location>
</feature>
<feature type="transmembrane region" description="Helical" evidence="7">
    <location>
        <begin position="195"/>
        <end position="216"/>
    </location>
</feature>
<sequence>MAGDFPHLSLTVMSHWPKPDSIDPARRNWFPAFSITLEVLTTAVLCARLRSQITKSSGRLAVDDILACTAWLFATLFTASCIVGTMKYGFDRHMWDVPVATYDRAALVEFLAEGAFLLSTCLTKVSALCFYRRLDPPCPKALRWIIYSFIALTVVYSLAFLLYLLLLCHPISAYWKLPDPTHPTQRSCASQRISYPLQGSLSSFSAYYTILIPALVLRNIPMSKSQRLGLRAISLVGLIVVGTGITRTVFLVRMVNSTNGDATWNGFNIFVWSQLECQLSLICASVPFLQRYFSQYPSAPILYISRDSKERNDSVISRVSSSLSGQIKRTLHIRRSSSPRQASISMPQPVEIPEWEFETLQSSSAMNSPVDIDIYDRYLAGKYGPPPPPKDSKDLFDQYRREHGELV</sequence>
<reference evidence="9" key="1">
    <citation type="journal article" date="2020" name="Stud. Mycol.">
        <title>101 Dothideomycetes genomes: a test case for predicting lifestyles and emergence of pathogens.</title>
        <authorList>
            <person name="Haridas S."/>
            <person name="Albert R."/>
            <person name="Binder M."/>
            <person name="Bloem J."/>
            <person name="Labutti K."/>
            <person name="Salamov A."/>
            <person name="Andreopoulos B."/>
            <person name="Baker S."/>
            <person name="Barry K."/>
            <person name="Bills G."/>
            <person name="Bluhm B."/>
            <person name="Cannon C."/>
            <person name="Castanera R."/>
            <person name="Culley D."/>
            <person name="Daum C."/>
            <person name="Ezra D."/>
            <person name="Gonzalez J."/>
            <person name="Henrissat B."/>
            <person name="Kuo A."/>
            <person name="Liang C."/>
            <person name="Lipzen A."/>
            <person name="Lutzoni F."/>
            <person name="Magnuson J."/>
            <person name="Mondo S."/>
            <person name="Nolan M."/>
            <person name="Ohm R."/>
            <person name="Pangilinan J."/>
            <person name="Park H.-J."/>
            <person name="Ramirez L."/>
            <person name="Alfaro M."/>
            <person name="Sun H."/>
            <person name="Tritt A."/>
            <person name="Yoshinaga Y."/>
            <person name="Zwiers L.-H."/>
            <person name="Turgeon B."/>
            <person name="Goodwin S."/>
            <person name="Spatafora J."/>
            <person name="Crous P."/>
            <person name="Grigoriev I."/>
        </authorList>
    </citation>
    <scope>NUCLEOTIDE SEQUENCE</scope>
    <source>
        <strain evidence="9">CBS 207.26</strain>
    </source>
</reference>